<dbReference type="NCBIfam" id="TIGR00133">
    <property type="entry name" value="gatB"/>
    <property type="match status" value="1"/>
</dbReference>
<proteinExistence type="inferred from homology"/>
<dbReference type="InterPro" id="IPR042114">
    <property type="entry name" value="GatB_C_1"/>
</dbReference>
<dbReference type="EMBL" id="JANBPU010000077">
    <property type="protein sequence ID" value="KAJ1917234.1"/>
    <property type="molecule type" value="Genomic_DNA"/>
</dbReference>
<evidence type="ECO:0000313" key="13">
    <source>
        <dbReference type="Proteomes" id="UP001150538"/>
    </source>
</evidence>
<dbReference type="GO" id="GO:0070681">
    <property type="term" value="P:glutaminyl-tRNAGln biosynthesis via transamidation"/>
    <property type="evidence" value="ECO:0007669"/>
    <property type="project" value="UniProtKB-UniRule"/>
</dbReference>
<dbReference type="EC" id="6.3.5.-" evidence="10"/>
<dbReference type="InterPro" id="IPR004413">
    <property type="entry name" value="GatB"/>
</dbReference>
<keyword evidence="13" id="KW-1185">Reference proteome</keyword>
<dbReference type="InterPro" id="IPR023168">
    <property type="entry name" value="GatB_Yqey_C_2"/>
</dbReference>
<dbReference type="SUPFAM" id="SSF89095">
    <property type="entry name" value="GatB/YqeY motif"/>
    <property type="match status" value="2"/>
</dbReference>
<feature type="domain" description="Asn/Gln amidotransferase" evidence="11">
    <location>
        <begin position="406"/>
        <end position="566"/>
    </location>
</feature>
<evidence type="ECO:0000256" key="8">
    <source>
        <dbReference type="ARBA" id="ARBA00047380"/>
    </source>
</evidence>
<reference evidence="12" key="1">
    <citation type="submission" date="2022-07" db="EMBL/GenBank/DDBJ databases">
        <title>Phylogenomic reconstructions and comparative analyses of Kickxellomycotina fungi.</title>
        <authorList>
            <person name="Reynolds N.K."/>
            <person name="Stajich J.E."/>
            <person name="Barry K."/>
            <person name="Grigoriev I.V."/>
            <person name="Crous P."/>
            <person name="Smith M.E."/>
        </authorList>
    </citation>
    <scope>NUCLEOTIDE SEQUENCE</scope>
    <source>
        <strain evidence="12">NBRC 100468</strain>
    </source>
</reference>
<keyword evidence="5 10" id="KW-0067">ATP-binding</keyword>
<dbReference type="Pfam" id="PF02637">
    <property type="entry name" value="GatB_Yqey"/>
    <property type="match status" value="1"/>
</dbReference>
<dbReference type="GO" id="GO:0030956">
    <property type="term" value="C:glutamyl-tRNA(Gln) amidotransferase complex"/>
    <property type="evidence" value="ECO:0007669"/>
    <property type="project" value="UniProtKB-UniRule"/>
</dbReference>
<comment type="catalytic activity">
    <reaction evidence="9 10">
        <text>L-glutamyl-tRNA(Gln) + L-glutamine + ATP + H2O = L-glutaminyl-tRNA(Gln) + L-glutamate + ADP + phosphate + H(+)</text>
        <dbReference type="Rhea" id="RHEA:17521"/>
        <dbReference type="Rhea" id="RHEA-COMP:9681"/>
        <dbReference type="Rhea" id="RHEA-COMP:9684"/>
        <dbReference type="ChEBI" id="CHEBI:15377"/>
        <dbReference type="ChEBI" id="CHEBI:15378"/>
        <dbReference type="ChEBI" id="CHEBI:29985"/>
        <dbReference type="ChEBI" id="CHEBI:30616"/>
        <dbReference type="ChEBI" id="CHEBI:43474"/>
        <dbReference type="ChEBI" id="CHEBI:58359"/>
        <dbReference type="ChEBI" id="CHEBI:78520"/>
        <dbReference type="ChEBI" id="CHEBI:78521"/>
        <dbReference type="ChEBI" id="CHEBI:456216"/>
    </reaction>
</comment>
<dbReference type="InterPro" id="IPR006075">
    <property type="entry name" value="Asn/Gln-tRNA_Trfase_suB/E_cat"/>
</dbReference>
<dbReference type="Proteomes" id="UP001150538">
    <property type="component" value="Unassembled WGS sequence"/>
</dbReference>
<comment type="subunit">
    <text evidence="10">Subunit of the heterotrimeric GatCAB amidotransferase (AdT) complex, composed of A, B and C subunits.</text>
</comment>
<keyword evidence="6 10" id="KW-0648">Protein biosynthesis</keyword>
<comment type="subunit">
    <text evidence="2">Heterotrimer of A, B and C subunits.</text>
</comment>
<keyword evidence="10" id="KW-0496">Mitochondrion</keyword>
<evidence type="ECO:0000256" key="3">
    <source>
        <dbReference type="ARBA" id="ARBA00022598"/>
    </source>
</evidence>
<keyword evidence="4 10" id="KW-0547">Nucleotide-binding</keyword>
<dbReference type="FunFam" id="1.10.10.410:FF:000001">
    <property type="entry name" value="Aspartyl/glutamyl-tRNA(Asn/Gln) amidotransferase subunit B"/>
    <property type="match status" value="1"/>
</dbReference>
<dbReference type="GO" id="GO:0005739">
    <property type="term" value="C:mitochondrion"/>
    <property type="evidence" value="ECO:0007669"/>
    <property type="project" value="UniProtKB-SubCell"/>
</dbReference>
<dbReference type="InterPro" id="IPR003789">
    <property type="entry name" value="Asn/Gln_tRNA_amidoTrase-B-like"/>
</dbReference>
<sequence length="568" mass="64129">MRYQSQFIVHSHTSPPSFITNVQTQTIPLRNYRSLSTDKNTETSRKVYYDSKGQEWYATIGLEIHAQISSPQKLFSGCRTDWDKEPNTNIFPQDIGIPGTLPVLNPDCIKKAVSTILALSGEVQLKSSFDRKHYFYPDQPLGYQITQHYEPIGLGGQLVLNEQDYASYSGEGKNTRNAPKGRIVRIKQVQLEQDTAKSFHDIVPNKVLIDFNRAGIGLMEIVTEPDLTSGEEAGIFLSKIRDLLQTIKASNAQMEQGSLRCDVNVSVFSPTSDNPRYNQVNTAVRCELKNMNSIKAVVAATEREIKRHIDVIENGPERDNQLVQETRGYNVKDNETFRIRAKEQAQDYRYMPEPDVPEIVLDDAIISRVRAELPELPDQKLERLMTQYGLKLEDAQTMMDVTGCTEFFEKVMRITKNRESSMAVVPWITSELFGYMKFDTSSPSATKVGFEDLKITPAQLASIVDDLKSNKLTSAMAKKVLQKIVLEQNKGLASEIAQQNGWTVISDDSEDLRKMCEKLISNNPKEASKFKKGSNRVLGFFVGQVMKETKGQAKPQVVSRIFTELLSK</sequence>
<dbReference type="InterPro" id="IPR014746">
    <property type="entry name" value="Gln_synth/guanido_kin_cat_dom"/>
</dbReference>
<evidence type="ECO:0000256" key="1">
    <source>
        <dbReference type="ARBA" id="ARBA00005306"/>
    </source>
</evidence>
<dbReference type="GO" id="GO:0005524">
    <property type="term" value="F:ATP binding"/>
    <property type="evidence" value="ECO:0007669"/>
    <property type="project" value="UniProtKB-KW"/>
</dbReference>
<comment type="subcellular location">
    <subcellularLocation>
        <location evidence="10">Mitochondrion</location>
    </subcellularLocation>
</comment>
<dbReference type="InterPro" id="IPR018027">
    <property type="entry name" value="Asn/Gln_amidotransferase"/>
</dbReference>
<dbReference type="Pfam" id="PF02934">
    <property type="entry name" value="GatB_N"/>
    <property type="match status" value="1"/>
</dbReference>
<evidence type="ECO:0000256" key="5">
    <source>
        <dbReference type="ARBA" id="ARBA00022840"/>
    </source>
</evidence>
<evidence type="ECO:0000256" key="2">
    <source>
        <dbReference type="ARBA" id="ARBA00011123"/>
    </source>
</evidence>
<dbReference type="PROSITE" id="PS01234">
    <property type="entry name" value="GATB"/>
    <property type="match status" value="1"/>
</dbReference>
<evidence type="ECO:0000256" key="9">
    <source>
        <dbReference type="ARBA" id="ARBA00047913"/>
    </source>
</evidence>
<dbReference type="NCBIfam" id="NF004014">
    <property type="entry name" value="PRK05477.1-4"/>
    <property type="match status" value="1"/>
</dbReference>
<dbReference type="SMART" id="SM00845">
    <property type="entry name" value="GatB_Yqey"/>
    <property type="match status" value="1"/>
</dbReference>
<dbReference type="OrthoDB" id="1722066at2759"/>
<dbReference type="PANTHER" id="PTHR11659">
    <property type="entry name" value="GLUTAMYL-TRNA GLN AMIDOTRANSFERASE SUBUNIT B MITOCHONDRIAL AND PROKARYOTIC PET112-RELATED"/>
    <property type="match status" value="1"/>
</dbReference>
<evidence type="ECO:0000259" key="11">
    <source>
        <dbReference type="SMART" id="SM00845"/>
    </source>
</evidence>
<evidence type="ECO:0000256" key="10">
    <source>
        <dbReference type="HAMAP-Rule" id="MF_03147"/>
    </source>
</evidence>
<comment type="similarity">
    <text evidence="1 10">Belongs to the GatB/GatE family. GatB subfamily.</text>
</comment>
<dbReference type="HAMAP" id="MF_00121">
    <property type="entry name" value="GatB"/>
    <property type="match status" value="1"/>
</dbReference>
<comment type="caution">
    <text evidence="12">The sequence shown here is derived from an EMBL/GenBank/DDBJ whole genome shotgun (WGS) entry which is preliminary data.</text>
</comment>
<evidence type="ECO:0000313" key="12">
    <source>
        <dbReference type="EMBL" id="KAJ1917234.1"/>
    </source>
</evidence>
<dbReference type="SUPFAM" id="SSF55931">
    <property type="entry name" value="Glutamine synthetase/guanido kinase"/>
    <property type="match status" value="1"/>
</dbReference>
<protein>
    <recommendedName>
        <fullName evidence="10">Glutamyl-tRNA(Gln) amidotransferase subunit B, mitochondrial</fullName>
        <shortName evidence="10">Glu-AdT subunit B</shortName>
        <ecNumber evidence="10">6.3.5.-</ecNumber>
    </recommendedName>
</protein>
<dbReference type="InterPro" id="IPR017958">
    <property type="entry name" value="Gln-tRNA_amidoTrfase_suB_CS"/>
</dbReference>
<evidence type="ECO:0000256" key="6">
    <source>
        <dbReference type="ARBA" id="ARBA00022917"/>
    </source>
</evidence>
<dbReference type="AlphaFoldDB" id="A0A9W8A4H7"/>
<dbReference type="Gene3D" id="1.10.150.380">
    <property type="entry name" value="GatB domain, N-terminal subdomain"/>
    <property type="match status" value="1"/>
</dbReference>
<comment type="function">
    <text evidence="10">Allows the formation of correctly charged Gln-tRNA(Gln) through the transamidation of misacylated Glu-tRNA(Gln) in the mitochondria. The reaction takes place in the presence of glutamine and ATP through an activated gamma-phospho-Glu-tRNA(Gln).</text>
</comment>
<dbReference type="NCBIfam" id="NF004012">
    <property type="entry name" value="PRK05477.1-2"/>
    <property type="match status" value="1"/>
</dbReference>
<gene>
    <name evidence="12" type="ORF">H4219_003318</name>
</gene>
<keyword evidence="3 10" id="KW-0436">Ligase</keyword>
<dbReference type="InterPro" id="IPR017959">
    <property type="entry name" value="Asn/Gln-tRNA_amidoTrfase_suB/E"/>
</dbReference>
<comment type="catalytic activity">
    <reaction evidence="8">
        <text>L-aspartyl-tRNA(Asn) + L-glutamine + ATP + H2O = L-asparaginyl-tRNA(Asn) + L-glutamate + ADP + phosphate + 2 H(+)</text>
        <dbReference type="Rhea" id="RHEA:14513"/>
        <dbReference type="Rhea" id="RHEA-COMP:9674"/>
        <dbReference type="Rhea" id="RHEA-COMP:9677"/>
        <dbReference type="ChEBI" id="CHEBI:15377"/>
        <dbReference type="ChEBI" id="CHEBI:15378"/>
        <dbReference type="ChEBI" id="CHEBI:29985"/>
        <dbReference type="ChEBI" id="CHEBI:30616"/>
        <dbReference type="ChEBI" id="CHEBI:43474"/>
        <dbReference type="ChEBI" id="CHEBI:58359"/>
        <dbReference type="ChEBI" id="CHEBI:78515"/>
        <dbReference type="ChEBI" id="CHEBI:78516"/>
        <dbReference type="ChEBI" id="CHEBI:456216"/>
    </reaction>
</comment>
<organism evidence="12 13">
    <name type="scientific">Mycoemilia scoparia</name>
    <dbReference type="NCBI Taxonomy" id="417184"/>
    <lineage>
        <taxon>Eukaryota</taxon>
        <taxon>Fungi</taxon>
        <taxon>Fungi incertae sedis</taxon>
        <taxon>Zoopagomycota</taxon>
        <taxon>Kickxellomycotina</taxon>
        <taxon>Kickxellomycetes</taxon>
        <taxon>Kickxellales</taxon>
        <taxon>Kickxellaceae</taxon>
        <taxon>Mycoemilia</taxon>
    </lineage>
</organism>
<dbReference type="PANTHER" id="PTHR11659:SF0">
    <property type="entry name" value="GLUTAMYL-TRNA(GLN) AMIDOTRANSFERASE SUBUNIT B, MITOCHONDRIAL"/>
    <property type="match status" value="1"/>
</dbReference>
<name>A0A9W8A4H7_9FUNG</name>
<dbReference type="GO" id="GO:0050567">
    <property type="term" value="F:glutaminyl-tRNA synthase (glutamine-hydrolyzing) activity"/>
    <property type="evidence" value="ECO:0007669"/>
    <property type="project" value="UniProtKB-UniRule"/>
</dbReference>
<evidence type="ECO:0000256" key="7">
    <source>
        <dbReference type="ARBA" id="ARBA00024799"/>
    </source>
</evidence>
<dbReference type="Gene3D" id="1.10.10.410">
    <property type="match status" value="1"/>
</dbReference>
<accession>A0A9W8A4H7</accession>
<comment type="function">
    <text evidence="7">Allows the formation of correctly charged Asn-tRNA(Asn) or Gln-tRNA(Gln) through the transamidation of misacylated Asp-tRNA(Asn) or Glu-tRNA(Gln) in organisms which lack either or both of asparaginyl-tRNA or glutaminyl-tRNA synthetases. The reaction takes place in the presence of glutamine and ATP through an activated phospho-Asp-tRNA(Asn) or phospho-Glu-tRNA(Gln).</text>
</comment>
<evidence type="ECO:0000256" key="4">
    <source>
        <dbReference type="ARBA" id="ARBA00022741"/>
    </source>
</evidence>
<dbReference type="GO" id="GO:0032543">
    <property type="term" value="P:mitochondrial translation"/>
    <property type="evidence" value="ECO:0007669"/>
    <property type="project" value="UniProtKB-UniRule"/>
</dbReference>